<feature type="domain" description="COMM" evidence="3">
    <location>
        <begin position="124"/>
        <end position="193"/>
    </location>
</feature>
<evidence type="ECO:0000256" key="1">
    <source>
        <dbReference type="ARBA" id="ARBA00016548"/>
    </source>
</evidence>
<reference evidence="4" key="1">
    <citation type="journal article" date="2019" name="bioRxiv">
        <title>The Genome of the Zebra Mussel, Dreissena polymorpha: A Resource for Invasive Species Research.</title>
        <authorList>
            <person name="McCartney M.A."/>
            <person name="Auch B."/>
            <person name="Kono T."/>
            <person name="Mallez S."/>
            <person name="Zhang Y."/>
            <person name="Obille A."/>
            <person name="Becker A."/>
            <person name="Abrahante J.E."/>
            <person name="Garbe J."/>
            <person name="Badalamenti J.P."/>
            <person name="Herman A."/>
            <person name="Mangelson H."/>
            <person name="Liachko I."/>
            <person name="Sullivan S."/>
            <person name="Sone E.D."/>
            <person name="Koren S."/>
            <person name="Silverstein K.A.T."/>
            <person name="Beckman K.B."/>
            <person name="Gohl D.M."/>
        </authorList>
    </citation>
    <scope>NUCLEOTIDE SEQUENCE</scope>
    <source>
        <strain evidence="4">Duluth1</strain>
        <tissue evidence="4">Whole animal</tissue>
    </source>
</reference>
<dbReference type="OrthoDB" id="1917519at2759"/>
<dbReference type="Proteomes" id="UP000828390">
    <property type="component" value="Unassembled WGS sequence"/>
</dbReference>
<accession>A0A9D4C9Y1</accession>
<dbReference type="Pfam" id="PF21672">
    <property type="entry name" value="COMM_HN"/>
    <property type="match status" value="1"/>
</dbReference>
<keyword evidence="5" id="KW-1185">Reference proteome</keyword>
<evidence type="ECO:0000313" key="4">
    <source>
        <dbReference type="EMBL" id="KAH3719624.1"/>
    </source>
</evidence>
<evidence type="ECO:0000313" key="5">
    <source>
        <dbReference type="Proteomes" id="UP000828390"/>
    </source>
</evidence>
<dbReference type="CDD" id="cd04751">
    <property type="entry name" value="Commd3"/>
    <property type="match status" value="1"/>
</dbReference>
<gene>
    <name evidence="4" type="ORF">DPMN_062474</name>
</gene>
<proteinExistence type="inferred from homology"/>
<sequence>MELSQLVLDGLILAGDAAHVNDKGFSVLVTRAFDGLIDDRHKNLIAKDPSFRGEDQAVVKEVYAALVTLVAEAAKHDLDTSSISSLLEECKFNNERIETFNKIYTAKKQLVQILLSGVGTTPRHIVDVDWRLDYYIKNNHLEKVNEAVYLVSLKTEVSESPGLKEVQFSCTQEQLQDLVGKLKDACKCLEKISQS</sequence>
<comment type="caution">
    <text evidence="4">The sequence shown here is derived from an EMBL/GenBank/DDBJ whole genome shotgun (WGS) entry which is preliminary data.</text>
</comment>
<dbReference type="GO" id="GO:0006814">
    <property type="term" value="P:sodium ion transport"/>
    <property type="evidence" value="ECO:0007669"/>
    <property type="project" value="InterPro"/>
</dbReference>
<evidence type="ECO:0000256" key="2">
    <source>
        <dbReference type="ARBA" id="ARBA00093469"/>
    </source>
</evidence>
<dbReference type="PANTHER" id="PTHR31159:SF1">
    <property type="entry name" value="COMM DOMAIN-CONTAINING PROTEIN 3"/>
    <property type="match status" value="1"/>
</dbReference>
<dbReference type="PROSITE" id="PS51269">
    <property type="entry name" value="COMM"/>
    <property type="match status" value="1"/>
</dbReference>
<dbReference type="PANTHER" id="PTHR31159">
    <property type="entry name" value="COMM DOMAIN-CONTAINING PROTEIN 3"/>
    <property type="match status" value="1"/>
</dbReference>
<dbReference type="InterPro" id="IPR037355">
    <property type="entry name" value="COMMD3"/>
</dbReference>
<dbReference type="AlphaFoldDB" id="A0A9D4C9Y1"/>
<comment type="similarity">
    <text evidence="2">Belongs to the COMM domain-containing protein 3 family.</text>
</comment>
<protein>
    <recommendedName>
        <fullName evidence="1">COMM domain-containing protein 3</fullName>
    </recommendedName>
</protein>
<name>A0A9D4C9Y1_DREPO</name>
<evidence type="ECO:0000259" key="3">
    <source>
        <dbReference type="PROSITE" id="PS51269"/>
    </source>
</evidence>
<dbReference type="Pfam" id="PF07258">
    <property type="entry name" value="COMM_domain"/>
    <property type="match status" value="1"/>
</dbReference>
<organism evidence="4 5">
    <name type="scientific">Dreissena polymorpha</name>
    <name type="common">Zebra mussel</name>
    <name type="synonym">Mytilus polymorpha</name>
    <dbReference type="NCBI Taxonomy" id="45954"/>
    <lineage>
        <taxon>Eukaryota</taxon>
        <taxon>Metazoa</taxon>
        <taxon>Spiralia</taxon>
        <taxon>Lophotrochozoa</taxon>
        <taxon>Mollusca</taxon>
        <taxon>Bivalvia</taxon>
        <taxon>Autobranchia</taxon>
        <taxon>Heteroconchia</taxon>
        <taxon>Euheterodonta</taxon>
        <taxon>Imparidentia</taxon>
        <taxon>Neoheterodontei</taxon>
        <taxon>Myida</taxon>
        <taxon>Dreissenoidea</taxon>
        <taxon>Dreissenidae</taxon>
        <taxon>Dreissena</taxon>
    </lineage>
</organism>
<reference evidence="4" key="2">
    <citation type="submission" date="2020-11" db="EMBL/GenBank/DDBJ databases">
        <authorList>
            <person name="McCartney M.A."/>
            <person name="Auch B."/>
            <person name="Kono T."/>
            <person name="Mallez S."/>
            <person name="Becker A."/>
            <person name="Gohl D.M."/>
            <person name="Silverstein K.A.T."/>
            <person name="Koren S."/>
            <person name="Bechman K.B."/>
            <person name="Herman A."/>
            <person name="Abrahante J.E."/>
            <person name="Garbe J."/>
        </authorList>
    </citation>
    <scope>NUCLEOTIDE SEQUENCE</scope>
    <source>
        <strain evidence="4">Duluth1</strain>
        <tissue evidence="4">Whole animal</tissue>
    </source>
</reference>
<dbReference type="InterPro" id="IPR017920">
    <property type="entry name" value="COMM"/>
</dbReference>
<dbReference type="EMBL" id="JAIWYP010000013">
    <property type="protein sequence ID" value="KAH3719624.1"/>
    <property type="molecule type" value="Genomic_DNA"/>
</dbReference>